<comment type="similarity">
    <text evidence="2">Belongs to the MTB12 family.</text>
</comment>
<evidence type="ECO:0000256" key="2">
    <source>
        <dbReference type="ARBA" id="ARBA00093774"/>
    </source>
</evidence>
<dbReference type="KEGG" id="mlb:MLBr00620"/>
<feature type="domain" description="Low molecular weight antigen MTB12-like C-terminal" evidence="4">
    <location>
        <begin position="54"/>
        <end position="166"/>
    </location>
</feature>
<proteinExistence type="inferred from homology"/>
<evidence type="ECO:0000313" key="6">
    <source>
        <dbReference type="Proteomes" id="UP000006900"/>
    </source>
</evidence>
<dbReference type="HOGENOM" id="CLU_129262_0_0_11"/>
<dbReference type="AlphaFoldDB" id="A0A0H3MQ22"/>
<organism evidence="5 6">
    <name type="scientific">Mycobacterium leprae (strain Br4923)</name>
    <dbReference type="NCBI Taxonomy" id="561304"/>
    <lineage>
        <taxon>Bacteria</taxon>
        <taxon>Bacillati</taxon>
        <taxon>Actinomycetota</taxon>
        <taxon>Actinomycetes</taxon>
        <taxon>Mycobacteriales</taxon>
        <taxon>Mycobacteriaceae</taxon>
        <taxon>Mycobacterium</taxon>
    </lineage>
</organism>
<dbReference type="InterPro" id="IPR058644">
    <property type="entry name" value="Mtb12-like_C"/>
</dbReference>
<dbReference type="EMBL" id="FM211192">
    <property type="protein sequence ID" value="CAR70713.1"/>
    <property type="molecule type" value="Genomic_DNA"/>
</dbReference>
<protein>
    <submittedName>
        <fullName evidence="5">Secreted protein</fullName>
    </submittedName>
</protein>
<dbReference type="SMR" id="A0A0H3MQ22"/>
<feature type="signal peptide" evidence="3">
    <location>
        <begin position="1"/>
        <end position="26"/>
    </location>
</feature>
<dbReference type="Pfam" id="PF26580">
    <property type="entry name" value="Mtb12_C"/>
    <property type="match status" value="1"/>
</dbReference>
<sequence length="167" mass="17131">MTMKSIATYAALAIIGAAVDGLTSMAIPTGPAASHIQPVAFGVPLPQDPAPAADVPTAAELTSLLNKIVDPDVSFMHKSQLVEGGIGSAEAHIGDRELKNAAQKGELPLLFSVTNIRPGTSGSATADVSVSGPKLNPPVTQNITFINKGSWVLSRHSAMELLQAAGR</sequence>
<evidence type="ECO:0000259" key="4">
    <source>
        <dbReference type="Pfam" id="PF26580"/>
    </source>
</evidence>
<evidence type="ECO:0000256" key="3">
    <source>
        <dbReference type="SAM" id="SignalP"/>
    </source>
</evidence>
<accession>A0A0H3MQ22</accession>
<name>A0A0H3MQ22_MYCLB</name>
<feature type="chain" id="PRO_5002616137" evidence="3">
    <location>
        <begin position="27"/>
        <end position="167"/>
    </location>
</feature>
<keyword evidence="1 3" id="KW-0732">Signal</keyword>
<evidence type="ECO:0000313" key="5">
    <source>
        <dbReference type="EMBL" id="CAR70713.1"/>
    </source>
</evidence>
<dbReference type="Proteomes" id="UP000006900">
    <property type="component" value="Chromosome"/>
</dbReference>
<evidence type="ECO:0000256" key="1">
    <source>
        <dbReference type="ARBA" id="ARBA00022729"/>
    </source>
</evidence>
<gene>
    <name evidence="5" type="primary">mtb12</name>
    <name evidence="5" type="ordered locus">MLBr00620</name>
</gene>
<reference evidence="5 6" key="1">
    <citation type="journal article" date="2009" name="Nat. Genet.">
        <title>Comparative genomic and phylogeographic analysis of Mycobacterium leprae.</title>
        <authorList>
            <person name="Monot M."/>
            <person name="Honore N."/>
            <person name="Garnier T."/>
            <person name="Zidane N."/>
            <person name="Sherafi D."/>
            <person name="Paniz-Mondolfi A."/>
            <person name="Matsuoka M."/>
            <person name="Taylor G.M."/>
            <person name="Donoghue H.D."/>
            <person name="Bouwman A."/>
            <person name="Mays S."/>
            <person name="Watson C."/>
            <person name="Lockwood D."/>
            <person name="Khamispour A."/>
            <person name="Dowlati Y."/>
            <person name="Jianping S."/>
            <person name="Rea T.H."/>
            <person name="Vera-Cabrera L."/>
            <person name="Stefani M.M."/>
            <person name="Banu S."/>
            <person name="Macdonald M."/>
            <person name="Sapkota B.R."/>
            <person name="Spencer J.S."/>
            <person name="Thomas J."/>
            <person name="Harshman K."/>
            <person name="Singh P."/>
            <person name="Busso P."/>
            <person name="Gattiker A."/>
            <person name="Rougemont J."/>
            <person name="Brennan P.J."/>
            <person name="Cole S.T."/>
        </authorList>
    </citation>
    <scope>NUCLEOTIDE SEQUENCE [LARGE SCALE GENOMIC DNA]</scope>
    <source>
        <strain evidence="6">Br4923</strain>
    </source>
</reference>